<evidence type="ECO:0000256" key="6">
    <source>
        <dbReference type="ARBA" id="ARBA00022989"/>
    </source>
</evidence>
<dbReference type="PANTHER" id="PTHR33910">
    <property type="entry name" value="PROTEIN TRANSLOCASE SUBUNIT SECE"/>
    <property type="match status" value="1"/>
</dbReference>
<keyword evidence="3" id="KW-1003">Cell membrane</keyword>
<dbReference type="GO" id="GO:0006605">
    <property type="term" value="P:protein targeting"/>
    <property type="evidence" value="ECO:0007669"/>
    <property type="project" value="InterPro"/>
</dbReference>
<keyword evidence="6 10" id="KW-1133">Transmembrane helix</keyword>
<feature type="compositionally biased region" description="Acidic residues" evidence="9">
    <location>
        <begin position="9"/>
        <end position="23"/>
    </location>
</feature>
<dbReference type="InterPro" id="IPR038379">
    <property type="entry name" value="SecE_sf"/>
</dbReference>
<evidence type="ECO:0000256" key="3">
    <source>
        <dbReference type="ARBA" id="ARBA00022475"/>
    </source>
</evidence>
<keyword evidence="2" id="KW-0813">Transport</keyword>
<evidence type="ECO:0000256" key="10">
    <source>
        <dbReference type="SAM" id="Phobius"/>
    </source>
</evidence>
<dbReference type="InterPro" id="IPR005807">
    <property type="entry name" value="SecE_bac"/>
</dbReference>
<evidence type="ECO:0000256" key="4">
    <source>
        <dbReference type="ARBA" id="ARBA00022692"/>
    </source>
</evidence>
<reference evidence="11" key="1">
    <citation type="submission" date="2020-05" db="EMBL/GenBank/DDBJ databases">
        <authorList>
            <person name="Chiriac C."/>
            <person name="Salcher M."/>
            <person name="Ghai R."/>
            <person name="Kavagutti S V."/>
        </authorList>
    </citation>
    <scope>NUCLEOTIDE SEQUENCE</scope>
</reference>
<organism evidence="11">
    <name type="scientific">freshwater metagenome</name>
    <dbReference type="NCBI Taxonomy" id="449393"/>
    <lineage>
        <taxon>unclassified sequences</taxon>
        <taxon>metagenomes</taxon>
        <taxon>ecological metagenomes</taxon>
    </lineage>
</organism>
<protein>
    <submittedName>
        <fullName evidence="11">Unannotated protein</fullName>
    </submittedName>
</protein>
<gene>
    <name evidence="11" type="ORF">UFOPK3444_00768</name>
</gene>
<dbReference type="GO" id="GO:0009306">
    <property type="term" value="P:protein secretion"/>
    <property type="evidence" value="ECO:0007669"/>
    <property type="project" value="InterPro"/>
</dbReference>
<keyword evidence="4 10" id="KW-0812">Transmembrane</keyword>
<evidence type="ECO:0000313" key="11">
    <source>
        <dbReference type="EMBL" id="CAB4871751.1"/>
    </source>
</evidence>
<evidence type="ECO:0000256" key="8">
    <source>
        <dbReference type="ARBA" id="ARBA00023136"/>
    </source>
</evidence>
<comment type="subcellular location">
    <subcellularLocation>
        <location evidence="1">Membrane</location>
    </subcellularLocation>
</comment>
<keyword evidence="8 10" id="KW-0472">Membrane</keyword>
<dbReference type="PANTHER" id="PTHR33910:SF1">
    <property type="entry name" value="PROTEIN TRANSLOCASE SUBUNIT SECE"/>
    <property type="match status" value="1"/>
</dbReference>
<dbReference type="HAMAP" id="MF_00422">
    <property type="entry name" value="SecE"/>
    <property type="match status" value="1"/>
</dbReference>
<keyword evidence="7" id="KW-0811">Translocation</keyword>
<dbReference type="GO" id="GO:0005886">
    <property type="term" value="C:plasma membrane"/>
    <property type="evidence" value="ECO:0007669"/>
    <property type="project" value="TreeGrafter"/>
</dbReference>
<keyword evidence="5" id="KW-0653">Protein transport</keyword>
<evidence type="ECO:0000256" key="5">
    <source>
        <dbReference type="ARBA" id="ARBA00022927"/>
    </source>
</evidence>
<feature type="region of interest" description="Disordered" evidence="9">
    <location>
        <begin position="1"/>
        <end position="33"/>
    </location>
</feature>
<evidence type="ECO:0000256" key="7">
    <source>
        <dbReference type="ARBA" id="ARBA00023010"/>
    </source>
</evidence>
<name>A0A6J7DME4_9ZZZZ</name>
<dbReference type="InterPro" id="IPR001901">
    <property type="entry name" value="Translocase_SecE/Sec61-g"/>
</dbReference>
<dbReference type="AlphaFoldDB" id="A0A6J7DME4"/>
<sequence>MSTTVDAPGGDDFDRDETPIDESAEQHHAEAHAQAPSRFRFINFLRGSWRELQRVQWPDRQHVSQATAVVAGFVAIAGTYLGVADFLSTKFMDLIL</sequence>
<dbReference type="Gene3D" id="1.20.5.1030">
    <property type="entry name" value="Preprotein translocase secy subunit"/>
    <property type="match status" value="1"/>
</dbReference>
<dbReference type="GO" id="GO:0006886">
    <property type="term" value="P:intracellular protein transport"/>
    <property type="evidence" value="ECO:0007669"/>
    <property type="project" value="InterPro"/>
</dbReference>
<feature type="transmembrane region" description="Helical" evidence="10">
    <location>
        <begin position="66"/>
        <end position="87"/>
    </location>
</feature>
<proteinExistence type="inferred from homology"/>
<accession>A0A6J7DME4</accession>
<dbReference type="NCBIfam" id="TIGR00964">
    <property type="entry name" value="secE_bact"/>
    <property type="match status" value="1"/>
</dbReference>
<dbReference type="GO" id="GO:0008320">
    <property type="term" value="F:protein transmembrane transporter activity"/>
    <property type="evidence" value="ECO:0007669"/>
    <property type="project" value="InterPro"/>
</dbReference>
<evidence type="ECO:0000256" key="1">
    <source>
        <dbReference type="ARBA" id="ARBA00004370"/>
    </source>
</evidence>
<dbReference type="GO" id="GO:0043952">
    <property type="term" value="P:protein transport by the Sec complex"/>
    <property type="evidence" value="ECO:0007669"/>
    <property type="project" value="TreeGrafter"/>
</dbReference>
<evidence type="ECO:0000256" key="2">
    <source>
        <dbReference type="ARBA" id="ARBA00022448"/>
    </source>
</evidence>
<dbReference type="EMBL" id="CAFBLU010000010">
    <property type="protein sequence ID" value="CAB4871751.1"/>
    <property type="molecule type" value="Genomic_DNA"/>
</dbReference>
<dbReference type="Pfam" id="PF00584">
    <property type="entry name" value="SecE"/>
    <property type="match status" value="1"/>
</dbReference>
<evidence type="ECO:0000256" key="9">
    <source>
        <dbReference type="SAM" id="MobiDB-lite"/>
    </source>
</evidence>